<organism evidence="2 3">
    <name type="scientific">Striga hermonthica</name>
    <name type="common">Purple witchweed</name>
    <name type="synonym">Buchnera hermonthica</name>
    <dbReference type="NCBI Taxonomy" id="68872"/>
    <lineage>
        <taxon>Eukaryota</taxon>
        <taxon>Viridiplantae</taxon>
        <taxon>Streptophyta</taxon>
        <taxon>Embryophyta</taxon>
        <taxon>Tracheophyta</taxon>
        <taxon>Spermatophyta</taxon>
        <taxon>Magnoliopsida</taxon>
        <taxon>eudicotyledons</taxon>
        <taxon>Gunneridae</taxon>
        <taxon>Pentapetalae</taxon>
        <taxon>asterids</taxon>
        <taxon>lamiids</taxon>
        <taxon>Lamiales</taxon>
        <taxon>Orobanchaceae</taxon>
        <taxon>Buchnereae</taxon>
        <taxon>Striga</taxon>
    </lineage>
</organism>
<keyword evidence="3" id="KW-1185">Reference proteome</keyword>
<dbReference type="Proteomes" id="UP001153555">
    <property type="component" value="Unassembled WGS sequence"/>
</dbReference>
<dbReference type="EMBL" id="CACSLK010027832">
    <property type="protein sequence ID" value="CAA0831623.1"/>
    <property type="molecule type" value="Genomic_DNA"/>
</dbReference>
<sequence>MQTLTDLVDCIGIESCVDMKPDFSDVLQRSGPTPARFRIRDFARPEKEYPPPMQPPATVLRRCQADDGRLVIVEERLERLGQFRAHRSGGRLVLNLLSPMIVGKSEDIGGDGVVGGDTTADNALASRECGGLAAVAGLGLGQPVLT</sequence>
<evidence type="ECO:0000259" key="1">
    <source>
        <dbReference type="Pfam" id="PF11250"/>
    </source>
</evidence>
<evidence type="ECO:0000313" key="3">
    <source>
        <dbReference type="Proteomes" id="UP001153555"/>
    </source>
</evidence>
<accession>A0A9N7NKJ1</accession>
<proteinExistence type="predicted"/>
<dbReference type="Pfam" id="PF11250">
    <property type="entry name" value="FAF"/>
    <property type="match status" value="1"/>
</dbReference>
<protein>
    <recommendedName>
        <fullName evidence="1">FAF domain-containing protein</fullName>
    </recommendedName>
</protein>
<evidence type="ECO:0000313" key="2">
    <source>
        <dbReference type="EMBL" id="CAA0831623.1"/>
    </source>
</evidence>
<feature type="domain" description="FAF" evidence="1">
    <location>
        <begin position="48"/>
        <end position="96"/>
    </location>
</feature>
<dbReference type="InterPro" id="IPR046431">
    <property type="entry name" value="FAF_dom"/>
</dbReference>
<dbReference type="AlphaFoldDB" id="A0A9N7NKJ1"/>
<name>A0A9N7NKJ1_STRHE</name>
<reference evidence="2" key="1">
    <citation type="submission" date="2019-12" db="EMBL/GenBank/DDBJ databases">
        <authorList>
            <person name="Scholes J."/>
        </authorList>
    </citation>
    <scope>NUCLEOTIDE SEQUENCE</scope>
</reference>
<dbReference type="OrthoDB" id="1928183at2759"/>
<gene>
    <name evidence="2" type="ORF">SHERM_26968</name>
</gene>
<comment type="caution">
    <text evidence="2">The sequence shown here is derived from an EMBL/GenBank/DDBJ whole genome shotgun (WGS) entry which is preliminary data.</text>
</comment>